<feature type="compositionally biased region" description="Basic and acidic residues" evidence="1">
    <location>
        <begin position="1"/>
        <end position="26"/>
    </location>
</feature>
<evidence type="ECO:0000313" key="3">
    <source>
        <dbReference type="Proteomes" id="UP001358417"/>
    </source>
</evidence>
<sequence length="273" mass="29043">MDTRFPDKGLKKTTDAAGRAKTDVPRPKVSKPPMKTEASSDYHSSTPAKTTKPAQHMKTEKNARFATPVQTEKSKNPSMAAKTAQTTKTPITKAEKADKTVNGPVANSKSTSKSKGTKIQKADTLTDSMPSTRETYLNSTKGTTKAEKTAKASAAANSKSTGKTGGLSTQKPSTTIKSNLSTATTYLNSTEADSRSTGGKSTVPVSSEAVFTYGKALKAKTSVLTTDYGYTGQCISQGYGLGANQGNSIKPEKSAREVKRDRLIKVLRYFAYT</sequence>
<evidence type="ECO:0000256" key="1">
    <source>
        <dbReference type="SAM" id="MobiDB-lite"/>
    </source>
</evidence>
<organism evidence="2 3">
    <name type="scientific">Exophiala bonariae</name>
    <dbReference type="NCBI Taxonomy" id="1690606"/>
    <lineage>
        <taxon>Eukaryota</taxon>
        <taxon>Fungi</taxon>
        <taxon>Dikarya</taxon>
        <taxon>Ascomycota</taxon>
        <taxon>Pezizomycotina</taxon>
        <taxon>Eurotiomycetes</taxon>
        <taxon>Chaetothyriomycetidae</taxon>
        <taxon>Chaetothyriales</taxon>
        <taxon>Herpotrichiellaceae</taxon>
        <taxon>Exophiala</taxon>
    </lineage>
</organism>
<evidence type="ECO:0000313" key="2">
    <source>
        <dbReference type="EMBL" id="KAK5055437.1"/>
    </source>
</evidence>
<comment type="caution">
    <text evidence="2">The sequence shown here is derived from an EMBL/GenBank/DDBJ whole genome shotgun (WGS) entry which is preliminary data.</text>
</comment>
<dbReference type="GeneID" id="89981323"/>
<dbReference type="EMBL" id="JAVRRD010000009">
    <property type="protein sequence ID" value="KAK5055437.1"/>
    <property type="molecule type" value="Genomic_DNA"/>
</dbReference>
<proteinExistence type="predicted"/>
<dbReference type="Proteomes" id="UP001358417">
    <property type="component" value="Unassembled WGS sequence"/>
</dbReference>
<name>A0AAV9NFA3_9EURO</name>
<protein>
    <submittedName>
        <fullName evidence="2">Uncharacterized protein</fullName>
    </submittedName>
</protein>
<reference evidence="2 3" key="1">
    <citation type="submission" date="2023-08" db="EMBL/GenBank/DDBJ databases">
        <title>Black Yeasts Isolated from many extreme environments.</title>
        <authorList>
            <person name="Coleine C."/>
            <person name="Stajich J.E."/>
            <person name="Selbmann L."/>
        </authorList>
    </citation>
    <scope>NUCLEOTIDE SEQUENCE [LARGE SCALE GENOMIC DNA]</scope>
    <source>
        <strain evidence="2 3">CCFEE 5792</strain>
    </source>
</reference>
<gene>
    <name evidence="2" type="ORF">LTR84_013187</name>
</gene>
<keyword evidence="3" id="KW-1185">Reference proteome</keyword>
<accession>A0AAV9NFA3</accession>
<dbReference type="RefSeq" id="XP_064707868.1">
    <property type="nucleotide sequence ID" value="XM_064856692.1"/>
</dbReference>
<feature type="compositionally biased region" description="Low complexity" evidence="1">
    <location>
        <begin position="151"/>
        <end position="162"/>
    </location>
</feature>
<feature type="region of interest" description="Disordered" evidence="1">
    <location>
        <begin position="1"/>
        <end position="176"/>
    </location>
</feature>
<feature type="compositionally biased region" description="Polar residues" evidence="1">
    <location>
        <begin position="37"/>
        <end position="53"/>
    </location>
</feature>
<feature type="compositionally biased region" description="Polar residues" evidence="1">
    <location>
        <begin position="166"/>
        <end position="176"/>
    </location>
</feature>
<feature type="compositionally biased region" description="Polar residues" evidence="1">
    <location>
        <begin position="123"/>
        <end position="138"/>
    </location>
</feature>
<dbReference type="AlphaFoldDB" id="A0AAV9NFA3"/>